<keyword evidence="10 11" id="KW-0472">Membrane</keyword>
<keyword evidence="7" id="KW-0249">Electron transport</keyword>
<evidence type="ECO:0000256" key="5">
    <source>
        <dbReference type="ARBA" id="ARBA00022692"/>
    </source>
</evidence>
<evidence type="ECO:0000256" key="9">
    <source>
        <dbReference type="ARBA" id="ARBA00023004"/>
    </source>
</evidence>
<name>A0A4P2VD88_9ARCH</name>
<dbReference type="KEGG" id="ccai:NAS2_1125"/>
<organism evidence="12 13">
    <name type="scientific">Conexivisphaera calida</name>
    <dbReference type="NCBI Taxonomy" id="1874277"/>
    <lineage>
        <taxon>Archaea</taxon>
        <taxon>Nitrososphaerota</taxon>
        <taxon>Conexivisphaeria</taxon>
        <taxon>Conexivisphaerales</taxon>
        <taxon>Conexivisphaeraceae</taxon>
        <taxon>Conexivisphaera</taxon>
    </lineage>
</organism>
<evidence type="ECO:0000256" key="11">
    <source>
        <dbReference type="SAM" id="Phobius"/>
    </source>
</evidence>
<feature type="transmembrane region" description="Helical" evidence="11">
    <location>
        <begin position="53"/>
        <end position="78"/>
    </location>
</feature>
<proteinExistence type="predicted"/>
<evidence type="ECO:0000256" key="2">
    <source>
        <dbReference type="ARBA" id="ARBA00022448"/>
    </source>
</evidence>
<evidence type="ECO:0000256" key="4">
    <source>
        <dbReference type="ARBA" id="ARBA00022617"/>
    </source>
</evidence>
<evidence type="ECO:0000256" key="6">
    <source>
        <dbReference type="ARBA" id="ARBA00022723"/>
    </source>
</evidence>
<evidence type="ECO:0000256" key="10">
    <source>
        <dbReference type="ARBA" id="ARBA00023136"/>
    </source>
</evidence>
<dbReference type="Pfam" id="PF01654">
    <property type="entry name" value="Cyt_bd_oxida_I"/>
    <property type="match status" value="1"/>
</dbReference>
<dbReference type="AlphaFoldDB" id="A0A4P2VD88"/>
<keyword evidence="3" id="KW-1003">Cell membrane</keyword>
<dbReference type="RefSeq" id="WP_174448737.1">
    <property type="nucleotide sequence ID" value="NZ_AP018732.1"/>
</dbReference>
<dbReference type="GO" id="GO:0005886">
    <property type="term" value="C:plasma membrane"/>
    <property type="evidence" value="ECO:0007669"/>
    <property type="project" value="UniProtKB-SubCell"/>
</dbReference>
<evidence type="ECO:0000313" key="13">
    <source>
        <dbReference type="Proteomes" id="UP000509448"/>
    </source>
</evidence>
<feature type="transmembrane region" description="Helical" evidence="11">
    <location>
        <begin position="124"/>
        <end position="148"/>
    </location>
</feature>
<evidence type="ECO:0000256" key="7">
    <source>
        <dbReference type="ARBA" id="ARBA00022982"/>
    </source>
</evidence>
<dbReference type="GeneID" id="55584936"/>
<reference evidence="12 13" key="1">
    <citation type="journal article" date="2019" name="ISME J.">
        <title>Isolation and characterization of a thermophilic sulfur- and iron-reducing thaumarchaeote from a terrestrial acidic hot spring.</title>
        <authorList>
            <person name="Kato S."/>
            <person name="Itoh T."/>
            <person name="Yuki M."/>
            <person name="Nagamori M."/>
            <person name="Ohnishi M."/>
            <person name="Uematsu K."/>
            <person name="Suzuki K."/>
            <person name="Takashina T."/>
            <person name="Ohkuma M."/>
        </authorList>
    </citation>
    <scope>NUCLEOTIDE SEQUENCE [LARGE SCALE GENOMIC DNA]</scope>
    <source>
        <strain evidence="12 13">NAS-02</strain>
    </source>
</reference>
<keyword evidence="6" id="KW-0479">Metal-binding</keyword>
<comment type="subcellular location">
    <subcellularLocation>
        <location evidence="1">Cell membrane</location>
        <topology evidence="1">Multi-pass membrane protein</topology>
    </subcellularLocation>
</comment>
<feature type="transmembrane region" description="Helical" evidence="11">
    <location>
        <begin position="378"/>
        <end position="401"/>
    </location>
</feature>
<keyword evidence="5 11" id="KW-0812">Transmembrane</keyword>
<sequence>MNAVELATILLAWVFGVHIPLVYTVLGVLWTLPALEYASRGDGRYMAAVKGVARYLIAVYAVGGVFGTIITVFLAGMLPVFTNLAGVLLWPVWATAIAFGVAIALPLIGYWYRTLGHMSPGRHAALGFLTAGFTTVIPLMFRLVFAVVNYPAGVEVVNDPSSLVGFDLVVRNYWALFSNPTYPPLILSTLLGAVAFSNALITFVYGYFSSNPEVVLISRKVALTFGVAAALSGVWYLVELYYYAPTMAWSILGGMPSTIPASLATVFRPTYSLVAPFIAAVILGLVSAVALLMSSRIKSRALNILGLLTSIATVIDVEEVNLLSHLPYAIIPPVSAAEELASQYGVNFALTVAKVLSASTMATTLNALAEFVSMDPAVLYFSMAFFALFTVLVLVGIYMALSWRRGP</sequence>
<dbReference type="Proteomes" id="UP000509448">
    <property type="component" value="Chromosome"/>
</dbReference>
<keyword evidence="13" id="KW-1185">Reference proteome</keyword>
<gene>
    <name evidence="12" type="ORF">NAS2_1125</name>
</gene>
<dbReference type="GO" id="GO:0019646">
    <property type="term" value="P:aerobic electron transport chain"/>
    <property type="evidence" value="ECO:0007669"/>
    <property type="project" value="InterPro"/>
</dbReference>
<evidence type="ECO:0000256" key="1">
    <source>
        <dbReference type="ARBA" id="ARBA00004651"/>
    </source>
</evidence>
<evidence type="ECO:0000313" key="12">
    <source>
        <dbReference type="EMBL" id="BBE42514.1"/>
    </source>
</evidence>
<protein>
    <submittedName>
        <fullName evidence="12">Cytochrome d ubiquinol oxidase subunit I</fullName>
    </submittedName>
</protein>
<dbReference type="OrthoDB" id="24372at2157"/>
<keyword evidence="8 11" id="KW-1133">Transmembrane helix</keyword>
<dbReference type="InterPro" id="IPR002585">
    <property type="entry name" value="Cyt-d_ubiquinol_oxidase_su_1"/>
</dbReference>
<accession>A0A4P2VD88</accession>
<feature type="transmembrane region" description="Helical" evidence="11">
    <location>
        <begin position="90"/>
        <end position="112"/>
    </location>
</feature>
<dbReference type="EMBL" id="AP018732">
    <property type="protein sequence ID" value="BBE42514.1"/>
    <property type="molecule type" value="Genomic_DNA"/>
</dbReference>
<dbReference type="GO" id="GO:0070069">
    <property type="term" value="C:cytochrome complex"/>
    <property type="evidence" value="ECO:0007669"/>
    <property type="project" value="InterPro"/>
</dbReference>
<evidence type="ECO:0000256" key="8">
    <source>
        <dbReference type="ARBA" id="ARBA00022989"/>
    </source>
</evidence>
<keyword evidence="2" id="KW-0813">Transport</keyword>
<keyword evidence="9" id="KW-0408">Iron</keyword>
<dbReference type="GO" id="GO:0046872">
    <property type="term" value="F:metal ion binding"/>
    <property type="evidence" value="ECO:0007669"/>
    <property type="project" value="UniProtKB-KW"/>
</dbReference>
<dbReference type="GO" id="GO:0009055">
    <property type="term" value="F:electron transfer activity"/>
    <property type="evidence" value="ECO:0007669"/>
    <property type="project" value="InterPro"/>
</dbReference>
<feature type="transmembrane region" description="Helical" evidence="11">
    <location>
        <begin position="220"/>
        <end position="238"/>
    </location>
</feature>
<keyword evidence="4" id="KW-0349">Heme</keyword>
<evidence type="ECO:0000256" key="3">
    <source>
        <dbReference type="ARBA" id="ARBA00022475"/>
    </source>
</evidence>
<feature type="transmembrane region" description="Helical" evidence="11">
    <location>
        <begin position="185"/>
        <end position="208"/>
    </location>
</feature>
<feature type="transmembrane region" description="Helical" evidence="11">
    <location>
        <begin position="6"/>
        <end position="32"/>
    </location>
</feature>
<feature type="transmembrane region" description="Helical" evidence="11">
    <location>
        <begin position="273"/>
        <end position="293"/>
    </location>
</feature>